<name>A0AA38W7R2_9ASTR</name>
<protein>
    <submittedName>
        <fullName evidence="2">Uncharacterized protein</fullName>
    </submittedName>
</protein>
<dbReference type="PANTHER" id="PTHR44102">
    <property type="entry name" value="PROTEIN NPG1"/>
    <property type="match status" value="1"/>
</dbReference>
<gene>
    <name evidence="2" type="ORF">OSB04_028461</name>
</gene>
<dbReference type="InterPro" id="IPR011990">
    <property type="entry name" value="TPR-like_helical_dom_sf"/>
</dbReference>
<keyword evidence="3" id="KW-1185">Reference proteome</keyword>
<evidence type="ECO:0000313" key="2">
    <source>
        <dbReference type="EMBL" id="KAJ9541955.1"/>
    </source>
</evidence>
<dbReference type="PROSITE" id="PS50005">
    <property type="entry name" value="TPR"/>
    <property type="match status" value="1"/>
</dbReference>
<proteinExistence type="predicted"/>
<evidence type="ECO:0000313" key="3">
    <source>
        <dbReference type="Proteomes" id="UP001172457"/>
    </source>
</evidence>
<organism evidence="2 3">
    <name type="scientific">Centaurea solstitialis</name>
    <name type="common">yellow star-thistle</name>
    <dbReference type="NCBI Taxonomy" id="347529"/>
    <lineage>
        <taxon>Eukaryota</taxon>
        <taxon>Viridiplantae</taxon>
        <taxon>Streptophyta</taxon>
        <taxon>Embryophyta</taxon>
        <taxon>Tracheophyta</taxon>
        <taxon>Spermatophyta</taxon>
        <taxon>Magnoliopsida</taxon>
        <taxon>eudicotyledons</taxon>
        <taxon>Gunneridae</taxon>
        <taxon>Pentapetalae</taxon>
        <taxon>asterids</taxon>
        <taxon>campanulids</taxon>
        <taxon>Asterales</taxon>
        <taxon>Asteraceae</taxon>
        <taxon>Carduoideae</taxon>
        <taxon>Cardueae</taxon>
        <taxon>Centaureinae</taxon>
        <taxon>Centaurea</taxon>
    </lineage>
</organism>
<dbReference type="Pfam" id="PF13181">
    <property type="entry name" value="TPR_8"/>
    <property type="match status" value="1"/>
</dbReference>
<comment type="caution">
    <text evidence="2">The sequence shown here is derived from an EMBL/GenBank/DDBJ whole genome shotgun (WGS) entry which is preliminary data.</text>
</comment>
<dbReference type="AlphaFoldDB" id="A0AA38W7R2"/>
<dbReference type="EMBL" id="JARYMX010000007">
    <property type="protein sequence ID" value="KAJ9541955.1"/>
    <property type="molecule type" value="Genomic_DNA"/>
</dbReference>
<dbReference type="InterPro" id="IPR019734">
    <property type="entry name" value="TPR_rpt"/>
</dbReference>
<dbReference type="InterPro" id="IPR043376">
    <property type="entry name" value="NPG1-like"/>
</dbReference>
<dbReference type="SMART" id="SM00028">
    <property type="entry name" value="TPR"/>
    <property type="match status" value="5"/>
</dbReference>
<dbReference type="SUPFAM" id="SSF48452">
    <property type="entry name" value="TPR-like"/>
    <property type="match status" value="2"/>
</dbReference>
<evidence type="ECO:0000256" key="1">
    <source>
        <dbReference type="PROSITE-ProRule" id="PRU00339"/>
    </source>
</evidence>
<sequence length="904" mass="102002">MGGYLGVEDDNDVKTKCLAKFESNWRSVTTVRHPVTRARLTLDGSESSSSVRVRMKIKDWVDRHRISLSLKLRKMMMKCFYSGERLEAKEANASSESLATRDFSASGYSSRAGEPDPKLDNSNIEEAESSLRESGFLNYEEARALLGRLEYQKGNVEAALHVFEGIDIAAVTPKMKNSLARRSEPPRRHSQSDAAPPMSIHAVSLLFEAVFLKSKSLQALGRFREAAESCKIILDTVESALPDGFLNFSSDSKLQETLNKAVELLPELWKLASDPQSTIVSYRRALLYHWNLDHKTRMHIEKEFAVFLLYSGCDASPPNLRSQMESSYVPKSNLEEAVLLLLILLRKIVIGIIEWDPSIFYHLSFALSVAYDLRSLAHQIEEFPPGIIDRKERYSTLALCYYGEGEENVALNLLRSLFNDKENRHDCVFETLLASKICGGQSDTLEEGIAYLRKLLAKFEGSCEQMVSVANFFLGISLSAQSRNANLDSQRNSMQSEAVESLETANRMTKQEDPNVLFHLSLEHAEQRKLDVALYYAKQLVKVEAGASVKGWILLARILSAQKQYVDAENVLDAAIDETGKWDQGELLRTKAKLQIAQGHLKNGIETYTRLLAVLQVRSKSFGLHKKLPKMEQQRKSLEMEIWHDLANVYTSLSQWHDAEVCLSKSKAIDPHSASRWHSTGLLHQAKGQKEEALTSFEKALDVDPNHVPSLISTAIVLREVSDQSLPVAKSFITDALRLDRTNPCAWYNLGLVYKAENGSSVLEAAECFEAAIMLQESEPFLLYAVVVKRVAALSSCFILCKYCCSFPMVYDSIYFIYSFCFIMFMIDLFDDICNTTGKLIDGNQESSWCYKYRVKVHEKSIKNSLRGCFLNAYSGKCLPAKFNTIIYLWDKILIHQNSTVCNN</sequence>
<dbReference type="PANTHER" id="PTHR44102:SF1">
    <property type="entry name" value="OS10G0471400 PROTEIN"/>
    <property type="match status" value="1"/>
</dbReference>
<dbReference type="Proteomes" id="UP001172457">
    <property type="component" value="Chromosome 7"/>
</dbReference>
<dbReference type="PROSITE" id="PS50293">
    <property type="entry name" value="TPR_REGION"/>
    <property type="match status" value="1"/>
</dbReference>
<reference evidence="2" key="1">
    <citation type="submission" date="2023-03" db="EMBL/GenBank/DDBJ databases">
        <title>Chromosome-scale reference genome and RAD-based genetic map of yellow starthistle (Centaurea solstitialis) reveal putative structural variation and QTLs associated with invader traits.</title>
        <authorList>
            <person name="Reatini B."/>
            <person name="Cang F.A."/>
            <person name="Jiang Q."/>
            <person name="Mckibben M.T.W."/>
            <person name="Barker M.S."/>
            <person name="Rieseberg L.H."/>
            <person name="Dlugosch K.M."/>
        </authorList>
    </citation>
    <scope>NUCLEOTIDE SEQUENCE</scope>
    <source>
        <strain evidence="2">CAN-66</strain>
        <tissue evidence="2">Leaf</tissue>
    </source>
</reference>
<keyword evidence="1" id="KW-0802">TPR repeat</keyword>
<dbReference type="Gene3D" id="1.25.40.10">
    <property type="entry name" value="Tetratricopeptide repeat domain"/>
    <property type="match status" value="2"/>
</dbReference>
<feature type="repeat" description="TPR" evidence="1">
    <location>
        <begin position="674"/>
        <end position="707"/>
    </location>
</feature>
<accession>A0AA38W7R2</accession>